<feature type="region of interest" description="Disordered" evidence="3">
    <location>
        <begin position="99"/>
        <end position="128"/>
    </location>
</feature>
<evidence type="ECO:0000256" key="2">
    <source>
        <dbReference type="ARBA" id="ARBA00022737"/>
    </source>
</evidence>
<dbReference type="InterPro" id="IPR015943">
    <property type="entry name" value="WD40/YVTN_repeat-like_dom_sf"/>
</dbReference>
<feature type="compositionally biased region" description="Basic and acidic residues" evidence="3">
    <location>
        <begin position="107"/>
        <end position="122"/>
    </location>
</feature>
<organism evidence="4 5">
    <name type="scientific">Solanum tuberosum</name>
    <name type="common">Potato</name>
    <dbReference type="NCBI Taxonomy" id="4113"/>
    <lineage>
        <taxon>Eukaryota</taxon>
        <taxon>Viridiplantae</taxon>
        <taxon>Streptophyta</taxon>
        <taxon>Embryophyta</taxon>
        <taxon>Tracheophyta</taxon>
        <taxon>Spermatophyta</taxon>
        <taxon>Magnoliopsida</taxon>
        <taxon>eudicotyledons</taxon>
        <taxon>Gunneridae</taxon>
        <taxon>Pentapetalae</taxon>
        <taxon>asterids</taxon>
        <taxon>lamiids</taxon>
        <taxon>Solanales</taxon>
        <taxon>Solanaceae</taxon>
        <taxon>Solanoideae</taxon>
        <taxon>Solaneae</taxon>
        <taxon>Solanum</taxon>
    </lineage>
</organism>
<dbReference type="PANTHER" id="PTHR19853:SF0">
    <property type="entry name" value="WD REPEAT-CONTAINING PROTEIN 3"/>
    <property type="match status" value="1"/>
</dbReference>
<proteinExistence type="predicted"/>
<evidence type="ECO:0000313" key="4">
    <source>
        <dbReference type="EnsemblPlants" id="PGSC0003DMT400034230"/>
    </source>
</evidence>
<dbReference type="Proteomes" id="UP000011115">
    <property type="component" value="Unassembled WGS sequence"/>
</dbReference>
<accession>M1B0C5</accession>
<dbReference type="InterPro" id="IPR051570">
    <property type="entry name" value="TBC1_cilium_biogenesis"/>
</dbReference>
<keyword evidence="2" id="KW-0677">Repeat</keyword>
<evidence type="ECO:0000256" key="3">
    <source>
        <dbReference type="SAM" id="MobiDB-lite"/>
    </source>
</evidence>
<dbReference type="InParanoid" id="M1B0C5"/>
<dbReference type="STRING" id="4113.M1B0C5"/>
<name>M1B0C5_SOLTU</name>
<reference evidence="4" key="2">
    <citation type="submission" date="2015-06" db="UniProtKB">
        <authorList>
            <consortium name="EnsemblPlants"/>
        </authorList>
    </citation>
    <scope>IDENTIFICATION</scope>
    <source>
        <strain evidence="4">DM1-3 516 R44</strain>
    </source>
</reference>
<dbReference type="eggNOG" id="KOG0306">
    <property type="taxonomic scope" value="Eukaryota"/>
</dbReference>
<sequence length="141" mass="16561">MSRWSKDNDVILWDVVGETDLFRLRGHRDQVTDVVFLGSSKKLVMTSKDKFLRRQRKDRVATMRFNKSGDLLACQVAGKTVEIFRVLDESESKRKAKIRISRKEKKAAKEDREATEKGETERRRKLPKKASCPTFYPFFLY</sequence>
<keyword evidence="5" id="KW-1185">Reference proteome</keyword>
<dbReference type="InterPro" id="IPR036322">
    <property type="entry name" value="WD40_repeat_dom_sf"/>
</dbReference>
<dbReference type="Gene3D" id="2.130.10.10">
    <property type="entry name" value="YVTN repeat-like/Quinoprotein amine dehydrogenase"/>
    <property type="match status" value="1"/>
</dbReference>
<dbReference type="HOGENOM" id="CLU_1828765_0_0_1"/>
<reference evidence="5" key="1">
    <citation type="journal article" date="2011" name="Nature">
        <title>Genome sequence and analysis of the tuber crop potato.</title>
        <authorList>
            <consortium name="The Potato Genome Sequencing Consortium"/>
        </authorList>
    </citation>
    <scope>NUCLEOTIDE SEQUENCE [LARGE SCALE GENOMIC DNA]</scope>
    <source>
        <strain evidence="5">cv. DM1-3 516 R44</strain>
    </source>
</reference>
<dbReference type="PANTHER" id="PTHR19853">
    <property type="entry name" value="WD REPEAT CONTAINING PROTEIN 3 WDR3"/>
    <property type="match status" value="1"/>
</dbReference>
<dbReference type="Gramene" id="PGSC0003DMT400034230">
    <property type="protein sequence ID" value="PGSC0003DMT400034230"/>
    <property type="gene ID" value="PGSC0003DMG400013159"/>
</dbReference>
<dbReference type="EnsemblPlants" id="PGSC0003DMT400034230">
    <property type="protein sequence ID" value="PGSC0003DMT400034230"/>
    <property type="gene ID" value="PGSC0003DMG400013159"/>
</dbReference>
<dbReference type="AlphaFoldDB" id="M1B0C5"/>
<keyword evidence="1" id="KW-0853">WD repeat</keyword>
<protein>
    <submittedName>
        <fullName evidence="4">WD-repeat protein</fullName>
    </submittedName>
</protein>
<evidence type="ECO:0000256" key="1">
    <source>
        <dbReference type="ARBA" id="ARBA00022574"/>
    </source>
</evidence>
<dbReference type="SUPFAM" id="SSF50978">
    <property type="entry name" value="WD40 repeat-like"/>
    <property type="match status" value="1"/>
</dbReference>
<dbReference type="PaxDb" id="4113-PGSC0003DMT400034230"/>
<evidence type="ECO:0000313" key="5">
    <source>
        <dbReference type="Proteomes" id="UP000011115"/>
    </source>
</evidence>